<evidence type="ECO:0000256" key="11">
    <source>
        <dbReference type="ARBA" id="ARBA00035455"/>
    </source>
</evidence>
<comment type="subunit">
    <text evidence="5">Component of the 40S small ribosomal subunit.</text>
</comment>
<name>A0A8S1EMB0_9PELO</name>
<keyword evidence="14" id="KW-1185">Reference proteome</keyword>
<dbReference type="InterPro" id="IPR023676">
    <property type="entry name" value="Ribosomal_uS14_arc"/>
</dbReference>
<dbReference type="PANTHER" id="PTHR14374">
    <property type="entry name" value="FOIE GRAS"/>
    <property type="match status" value="1"/>
</dbReference>
<dbReference type="InterPro" id="IPR021773">
    <property type="entry name" value="TPC11"/>
</dbReference>
<evidence type="ECO:0000256" key="7">
    <source>
        <dbReference type="ARBA" id="ARBA00022833"/>
    </source>
</evidence>
<evidence type="ECO:0000256" key="3">
    <source>
        <dbReference type="ARBA" id="ARBA00004514"/>
    </source>
</evidence>
<dbReference type="PANTHER" id="PTHR14374:SF0">
    <property type="entry name" value="TRAFFICKING PROTEIN PARTICLE COMPLEX SUBUNIT 11"/>
    <property type="match status" value="1"/>
</dbReference>
<comment type="cofactor">
    <cofactor evidence="1">
        <name>Zn(2+)</name>
        <dbReference type="ChEBI" id="CHEBI:29105"/>
    </cofactor>
</comment>
<dbReference type="Pfam" id="PF00253">
    <property type="entry name" value="Ribosomal_S14"/>
    <property type="match status" value="1"/>
</dbReference>
<dbReference type="GO" id="GO:0005791">
    <property type="term" value="C:rough endoplasmic reticulum"/>
    <property type="evidence" value="ECO:0007669"/>
    <property type="project" value="UniProtKB-SubCell"/>
</dbReference>
<keyword evidence="6" id="KW-0479">Metal-binding</keyword>
<dbReference type="InterPro" id="IPR043140">
    <property type="entry name" value="Ribosomal_uS14_sf"/>
</dbReference>
<evidence type="ECO:0000259" key="12">
    <source>
        <dbReference type="Pfam" id="PF11817"/>
    </source>
</evidence>
<dbReference type="GO" id="GO:0003735">
    <property type="term" value="F:structural constituent of ribosome"/>
    <property type="evidence" value="ECO:0007669"/>
    <property type="project" value="InterPro"/>
</dbReference>
<keyword evidence="8" id="KW-0689">Ribosomal protein</keyword>
<sequence length="1132" mass="127064">MGFQNLWFSHPRKFGPGSRSCRVCAGHHGLIRKYGLDLCRRCFREQAKDIGFKKMDPIEAGEWIAGRPLQLVFLTGLDPVNKPYHATLVNSFRNRSVDQPPLQLRVISGELDLPRKEVKTKKEKGILRREWPQKYLDHIPALIVLFVDLDWNHPSWEEKKTEAESKVASIRGSLRSGTRIALVMLQNRNTPTSAADTQAAERAHELCHVCSLNQKQLFAIPIQDDLGYVGKLKSAFHELAQGFYQQKLKAIRSRNIPNNSPALVVRQLFKLAFISELRQDTHTALRNYRLAYDQCKDTVDQWEGIDIFEWRSVAGLLNYKMCELCFLHSSAHEAINQMRRHQSVFFSTSPGIYPTPQLASIELLLWKAKQCWHFAQIFEQAVVGGLSALATFNPGTHLDQAASIYSTANTEIAALKRNSPTNIPYPTPDPLVQETVFFGQRPWRVGYDGLAPAEIEAAAVTAITQRLVVNHDGVISLLTAAMAQYKKYECVRMQRNVMCEMANVCYLNNDIPRALQLWSIVIRDNAIPYLIRKDIMYRATWAAYAIASVKDFVACCMYLMCNSYSSILPSNAKQAFHNILESKPPIIPFPSDEVTDQQQLAYQDQWQKVLSERQFFSIQASKIESFLDVRVSFLESQIIEVNSRVAVRIEIRSDLPEELTISDVIVVCKVKPTQIGTDSTEREFAPLRLGTIQISAANPIKRVLTLDLKKVKQNEIVLVSRVTLEFGNRNSHMFGQLEFDELSLNRKIRIADVLGVETLKVGGVKGGIQLETAASVKCLIGDIACADLQILNVAKNAVRNVKLDFKRNEQQFTEAAAVLFVDRGGSELKSELSIDLASEMLPKQKILLPIKFSAQLVGSYDLQLEISYEYDEAGEVAQETSKINVGVEAKEPFSVSSHIMNINGVPMASILNHCEHVLNANILSESSIRINTVEFLLADVVHHCDNSNGTCRENLNELIQENEMITFSTVIRITANEEDSETPLGRLAVEWKRDAPNATPVRSIVPLCRIPVIPCPIEISAHIKTSPAIVRVPIEISFELKNHSKEAVELVSNFDLNDVFMFSGERKASITVLPSSSRRLNVIVMALGAGRLTFPRINLKSPQVSDSLLQQALRTLPATIFVLPKSKEGTPN</sequence>
<dbReference type="NCBIfam" id="NF004424">
    <property type="entry name" value="PRK05766.1"/>
    <property type="match status" value="1"/>
</dbReference>
<keyword evidence="7" id="KW-0862">Zinc</keyword>
<dbReference type="GO" id="GO:0015935">
    <property type="term" value="C:small ribosomal subunit"/>
    <property type="evidence" value="ECO:0007669"/>
    <property type="project" value="InterPro"/>
</dbReference>
<accession>A0A8S1EMB0</accession>
<feature type="domain" description="Trafficking protein particle complex subunit 11" evidence="12">
    <location>
        <begin position="309"/>
        <end position="560"/>
    </location>
</feature>
<dbReference type="InterPro" id="IPR001209">
    <property type="entry name" value="Ribosomal_uS14"/>
</dbReference>
<gene>
    <name evidence="13" type="ORF">CBOVIS_LOCUS4875</name>
</gene>
<reference evidence="13 14" key="1">
    <citation type="submission" date="2020-04" db="EMBL/GenBank/DDBJ databases">
        <authorList>
            <person name="Laetsch R D."/>
            <person name="Stevens L."/>
            <person name="Kumar S."/>
            <person name="Blaxter L. M."/>
        </authorList>
    </citation>
    <scope>NUCLEOTIDE SEQUENCE [LARGE SCALE GENOMIC DNA]</scope>
</reference>
<evidence type="ECO:0000313" key="14">
    <source>
        <dbReference type="Proteomes" id="UP000494206"/>
    </source>
</evidence>
<dbReference type="FunFam" id="4.10.830.10:FF:000002">
    <property type="entry name" value="40S ribosomal protein S29"/>
    <property type="match status" value="1"/>
</dbReference>
<dbReference type="GO" id="GO:0006412">
    <property type="term" value="P:translation"/>
    <property type="evidence" value="ECO:0007669"/>
    <property type="project" value="InterPro"/>
</dbReference>
<evidence type="ECO:0000256" key="10">
    <source>
        <dbReference type="ARBA" id="ARBA00035167"/>
    </source>
</evidence>
<evidence type="ECO:0000256" key="1">
    <source>
        <dbReference type="ARBA" id="ARBA00001947"/>
    </source>
</evidence>
<comment type="similarity">
    <text evidence="4">Belongs to the universal ribosomal protein uS14 family.</text>
</comment>
<dbReference type="AlphaFoldDB" id="A0A8S1EMB0"/>
<dbReference type="GO" id="GO:0003723">
    <property type="term" value="F:RNA binding"/>
    <property type="evidence" value="ECO:0007669"/>
    <property type="project" value="InterPro"/>
</dbReference>
<evidence type="ECO:0000256" key="4">
    <source>
        <dbReference type="ARBA" id="ARBA00009083"/>
    </source>
</evidence>
<dbReference type="PROSITE" id="PS00527">
    <property type="entry name" value="RIBOSOMAL_S14"/>
    <property type="match status" value="1"/>
</dbReference>
<proteinExistence type="inferred from homology"/>
<evidence type="ECO:0000256" key="6">
    <source>
        <dbReference type="ARBA" id="ARBA00022723"/>
    </source>
</evidence>
<dbReference type="InterPro" id="IPR018271">
    <property type="entry name" value="Ribosomal_uS14_CS"/>
</dbReference>
<evidence type="ECO:0000256" key="5">
    <source>
        <dbReference type="ARBA" id="ARBA00011542"/>
    </source>
</evidence>
<evidence type="ECO:0000256" key="8">
    <source>
        <dbReference type="ARBA" id="ARBA00022980"/>
    </source>
</evidence>
<comment type="caution">
    <text evidence="13">The sequence shown here is derived from an EMBL/GenBank/DDBJ whole genome shotgun (WGS) entry which is preliminary data.</text>
</comment>
<dbReference type="Gene3D" id="4.10.830.10">
    <property type="entry name" value="30s Ribosomal Protein S14, Chain N"/>
    <property type="match status" value="1"/>
</dbReference>
<dbReference type="HAMAP" id="MF_01364_A">
    <property type="entry name" value="Ribosomal_uS14_2_A"/>
    <property type="match status" value="1"/>
</dbReference>
<comment type="subcellular location">
    <subcellularLocation>
        <location evidence="3">Cytoplasm</location>
        <location evidence="3">Cytosol</location>
    </subcellularLocation>
    <subcellularLocation>
        <location evidence="2">Rough endoplasmic reticulum</location>
    </subcellularLocation>
</comment>
<protein>
    <recommendedName>
        <fullName evidence="10">Small ribosomal subunit protein uS14</fullName>
    </recommendedName>
    <alternativeName>
        <fullName evidence="11">40S ribosomal protein S29</fullName>
    </alternativeName>
</protein>
<dbReference type="GO" id="GO:0005829">
    <property type="term" value="C:cytosol"/>
    <property type="evidence" value="ECO:0007669"/>
    <property type="project" value="UniProtKB-SubCell"/>
</dbReference>
<evidence type="ECO:0000313" key="13">
    <source>
        <dbReference type="EMBL" id="CAB3402230.1"/>
    </source>
</evidence>
<evidence type="ECO:0000256" key="9">
    <source>
        <dbReference type="ARBA" id="ARBA00023274"/>
    </source>
</evidence>
<evidence type="ECO:0000256" key="2">
    <source>
        <dbReference type="ARBA" id="ARBA00004427"/>
    </source>
</evidence>
<dbReference type="InterPro" id="IPR039744">
    <property type="entry name" value="RIbosomal_uS14_euk_arc"/>
</dbReference>
<dbReference type="EMBL" id="CADEPM010000003">
    <property type="protein sequence ID" value="CAB3402230.1"/>
    <property type="molecule type" value="Genomic_DNA"/>
</dbReference>
<keyword evidence="9" id="KW-0687">Ribonucleoprotein</keyword>
<dbReference type="Proteomes" id="UP000494206">
    <property type="component" value="Unassembled WGS sequence"/>
</dbReference>
<dbReference type="GO" id="GO:0008270">
    <property type="term" value="F:zinc ion binding"/>
    <property type="evidence" value="ECO:0007669"/>
    <property type="project" value="InterPro"/>
</dbReference>
<dbReference type="Pfam" id="PF11817">
    <property type="entry name" value="Foie-gras_1"/>
    <property type="match status" value="1"/>
</dbReference>
<dbReference type="OrthoDB" id="6278596at2759"/>
<organism evidence="13 14">
    <name type="scientific">Caenorhabditis bovis</name>
    <dbReference type="NCBI Taxonomy" id="2654633"/>
    <lineage>
        <taxon>Eukaryota</taxon>
        <taxon>Metazoa</taxon>
        <taxon>Ecdysozoa</taxon>
        <taxon>Nematoda</taxon>
        <taxon>Chromadorea</taxon>
        <taxon>Rhabditida</taxon>
        <taxon>Rhabditina</taxon>
        <taxon>Rhabditomorpha</taxon>
        <taxon>Rhabditoidea</taxon>
        <taxon>Rhabditidae</taxon>
        <taxon>Peloderinae</taxon>
        <taxon>Caenorhabditis</taxon>
    </lineage>
</organism>